<dbReference type="InterPro" id="IPR000432">
    <property type="entry name" value="DNA_mismatch_repair_MutS_C"/>
</dbReference>
<dbReference type="PIRSF" id="PIRSF005813">
    <property type="entry name" value="MSH2"/>
    <property type="match status" value="1"/>
</dbReference>
<protein>
    <recommendedName>
        <fullName evidence="11">DNA mismatch repair proteins mutS family domain-containing protein</fullName>
    </recommendedName>
</protein>
<feature type="coiled-coil region" evidence="6">
    <location>
        <begin position="415"/>
        <end position="442"/>
    </location>
</feature>
<dbReference type="EMBL" id="CDMZ01001316">
    <property type="protein sequence ID" value="CEM30672.1"/>
    <property type="molecule type" value="Genomic_DNA"/>
</dbReference>
<feature type="compositionally biased region" description="Acidic residues" evidence="7">
    <location>
        <begin position="344"/>
        <end position="356"/>
    </location>
</feature>
<evidence type="ECO:0000256" key="5">
    <source>
        <dbReference type="ARBA" id="ARBA00023204"/>
    </source>
</evidence>
<keyword evidence="6" id="KW-0175">Coiled coil</keyword>
<dbReference type="VEuPathDB" id="CryptoDB:Cvel_22364"/>
<organism evidence="10">
    <name type="scientific">Chromera velia CCMP2878</name>
    <dbReference type="NCBI Taxonomy" id="1169474"/>
    <lineage>
        <taxon>Eukaryota</taxon>
        <taxon>Sar</taxon>
        <taxon>Alveolata</taxon>
        <taxon>Colpodellida</taxon>
        <taxon>Chromeraceae</taxon>
        <taxon>Chromera</taxon>
    </lineage>
</organism>
<evidence type="ECO:0000256" key="4">
    <source>
        <dbReference type="ARBA" id="ARBA00023125"/>
    </source>
</evidence>
<dbReference type="SUPFAM" id="SSF52540">
    <property type="entry name" value="P-loop containing nucleoside triphosphate hydrolases"/>
    <property type="match status" value="1"/>
</dbReference>
<dbReference type="SMART" id="SM00533">
    <property type="entry name" value="MUTSd"/>
    <property type="match status" value="1"/>
</dbReference>
<dbReference type="AlphaFoldDB" id="A0A0G4GKZ8"/>
<dbReference type="Gene3D" id="3.30.420.110">
    <property type="entry name" value="MutS, connector domain"/>
    <property type="match status" value="1"/>
</dbReference>
<dbReference type="Pfam" id="PF05192">
    <property type="entry name" value="MutS_III"/>
    <property type="match status" value="1"/>
</dbReference>
<evidence type="ECO:0000256" key="7">
    <source>
        <dbReference type="SAM" id="MobiDB-lite"/>
    </source>
</evidence>
<dbReference type="InterPro" id="IPR007696">
    <property type="entry name" value="DNA_mismatch_repair_MutS_core"/>
</dbReference>
<dbReference type="GO" id="GO:0005524">
    <property type="term" value="F:ATP binding"/>
    <property type="evidence" value="ECO:0007669"/>
    <property type="project" value="UniProtKB-KW"/>
</dbReference>
<proteinExistence type="inferred from homology"/>
<feature type="region of interest" description="Disordered" evidence="7">
    <location>
        <begin position="336"/>
        <end position="365"/>
    </location>
</feature>
<dbReference type="InterPro" id="IPR027417">
    <property type="entry name" value="P-loop_NTPase"/>
</dbReference>
<dbReference type="GO" id="GO:0140664">
    <property type="term" value="F:ATP-dependent DNA damage sensor activity"/>
    <property type="evidence" value="ECO:0007669"/>
    <property type="project" value="InterPro"/>
</dbReference>
<comment type="similarity">
    <text evidence="1">Belongs to the DNA mismatch repair MutS family.</text>
</comment>
<dbReference type="SMART" id="SM00534">
    <property type="entry name" value="MUTSac"/>
    <property type="match status" value="1"/>
</dbReference>
<keyword evidence="4" id="KW-0238">DNA-binding</keyword>
<gene>
    <name evidence="10" type="ORF">Cvel_22364</name>
</gene>
<evidence type="ECO:0000313" key="10">
    <source>
        <dbReference type="EMBL" id="CEM30672.1"/>
    </source>
</evidence>
<evidence type="ECO:0000259" key="8">
    <source>
        <dbReference type="SMART" id="SM00533"/>
    </source>
</evidence>
<dbReference type="SUPFAM" id="SSF48334">
    <property type="entry name" value="DNA repair protein MutS, domain III"/>
    <property type="match status" value="1"/>
</dbReference>
<sequence length="829" mass="91153">MEIGTGDVHASLVIKVQASGRSVGLASFDADAKKFLVSQFADNEHYSTLESALLQIRPKTSVWQSPEDPIERKKVRNLVASVSPDESTPQDAKKQSFQVDSLEQDLQRLLSLPSSGASEADSGGGNDRRAVLVRASLLQMEDRPLAKAALSGLIDFLRLLHDESSFEQCELGTIKVSKHVMLDRAAHSALSVMPRKGESGRAPTSLYGLLNKCRTAIGSRRLATWLRQPLVDVTEIERRLDCVELFVRNDFLRQSIQSDHMRKVPDLDRLASKLHRLAAVGEHGSKGSVEALVDTGEGSSSSGSRSCNLEDLAKLYDCLVEAEGLVESAKEALRELTEPGGGDGDGDEDMTPGGEGEETREVKRQAESLNSLVLTGLERTLSSAQKLFQLVEHVLDFDEARRGRYVIKRTMSEELSQVGEAVDRAREAIDEERNRVEDYLCLDGARGRKSEEAQAVRLVKDTVHTFLLRVTKKDQAKVQNEKKQGFQQIKINKGEYLFTTGKLKNLVSDFKAAEREYNSLQKTLVQKALSVAATYWPLVEEVSVSLSTLDVLGAFALAACTGAGEFVRPSFDKERKTLRLLGCRHPLVEMTAAAGEKSGNFIANDVVMDRESSRLQIITGPNMGGKSTYIRQTAVVALLAQTGSFVPCAEATLPVFDQILCRVGASDVQLKGVSTFLNEMVEASCILKSASENSLVIVDELGREIVGVKNRFVTAAVSPSKRSLTFLYEVKDGSADQSYGAHVAEMARMPPVVIEEARRKSAELEEVERVHLRMQQESTGEGQTGDAEEEVSRLKRLGSALEEIFQADQYEDFTSLCKRHRPLIEEVCS</sequence>
<dbReference type="GO" id="GO:0030983">
    <property type="term" value="F:mismatched DNA binding"/>
    <property type="evidence" value="ECO:0007669"/>
    <property type="project" value="InterPro"/>
</dbReference>
<evidence type="ECO:0000256" key="3">
    <source>
        <dbReference type="ARBA" id="ARBA00022840"/>
    </source>
</evidence>
<dbReference type="InterPro" id="IPR007861">
    <property type="entry name" value="DNA_mismatch_repair_MutS_clamp"/>
</dbReference>
<dbReference type="InterPro" id="IPR045076">
    <property type="entry name" value="MutS"/>
</dbReference>
<dbReference type="InterPro" id="IPR036187">
    <property type="entry name" value="DNA_mismatch_repair_MutS_sf"/>
</dbReference>
<keyword evidence="5" id="KW-0227">DNA damage</keyword>
<dbReference type="Pfam" id="PF00488">
    <property type="entry name" value="MutS_V"/>
    <property type="match status" value="2"/>
</dbReference>
<evidence type="ECO:0008006" key="11">
    <source>
        <dbReference type="Google" id="ProtNLM"/>
    </source>
</evidence>
<evidence type="ECO:0000256" key="1">
    <source>
        <dbReference type="ARBA" id="ARBA00006271"/>
    </source>
</evidence>
<dbReference type="PhylomeDB" id="A0A0G4GKZ8"/>
<dbReference type="Gene3D" id="1.10.1420.10">
    <property type="match status" value="2"/>
</dbReference>
<evidence type="ECO:0000256" key="6">
    <source>
        <dbReference type="SAM" id="Coils"/>
    </source>
</evidence>
<dbReference type="GO" id="GO:0032301">
    <property type="term" value="C:MutSalpha complex"/>
    <property type="evidence" value="ECO:0007669"/>
    <property type="project" value="TreeGrafter"/>
</dbReference>
<name>A0A0G4GKZ8_9ALVE</name>
<dbReference type="InterPro" id="IPR011184">
    <property type="entry name" value="DNA_mismatch_repair_Msh2"/>
</dbReference>
<reference evidence="10" key="1">
    <citation type="submission" date="2014-11" db="EMBL/GenBank/DDBJ databases">
        <authorList>
            <person name="Otto D Thomas"/>
            <person name="Naeem Raeece"/>
        </authorList>
    </citation>
    <scope>NUCLEOTIDE SEQUENCE</scope>
</reference>
<dbReference type="GO" id="GO:0006298">
    <property type="term" value="P:mismatch repair"/>
    <property type="evidence" value="ECO:0007669"/>
    <property type="project" value="InterPro"/>
</dbReference>
<dbReference type="PANTHER" id="PTHR11361:SF35">
    <property type="entry name" value="DNA MISMATCH REPAIR PROTEIN MSH2"/>
    <property type="match status" value="1"/>
</dbReference>
<dbReference type="InterPro" id="IPR036678">
    <property type="entry name" value="MutS_con_dom_sf"/>
</dbReference>
<keyword evidence="2" id="KW-0547">Nucleotide-binding</keyword>
<dbReference type="PANTHER" id="PTHR11361">
    <property type="entry name" value="DNA MISMATCH REPAIR PROTEIN MUTS FAMILY MEMBER"/>
    <property type="match status" value="1"/>
</dbReference>
<feature type="domain" description="DNA mismatch repair proteins mutS family" evidence="9">
    <location>
        <begin position="613"/>
        <end position="762"/>
    </location>
</feature>
<keyword evidence="3" id="KW-0067">ATP-binding</keyword>
<accession>A0A0G4GKZ8</accession>
<keyword evidence="5" id="KW-0234">DNA repair</keyword>
<dbReference type="Pfam" id="PF05190">
    <property type="entry name" value="MutS_IV"/>
    <property type="match status" value="1"/>
</dbReference>
<evidence type="ECO:0000259" key="9">
    <source>
        <dbReference type="SMART" id="SM00534"/>
    </source>
</evidence>
<evidence type="ECO:0000256" key="2">
    <source>
        <dbReference type="ARBA" id="ARBA00022741"/>
    </source>
</evidence>
<feature type="domain" description="DNA mismatch repair protein MutS core" evidence="8">
    <location>
        <begin position="201"/>
        <end position="591"/>
    </location>
</feature>
<dbReference type="GO" id="GO:0006312">
    <property type="term" value="P:mitotic recombination"/>
    <property type="evidence" value="ECO:0007669"/>
    <property type="project" value="TreeGrafter"/>
</dbReference>
<dbReference type="Gene3D" id="3.40.50.300">
    <property type="entry name" value="P-loop containing nucleotide triphosphate hydrolases"/>
    <property type="match status" value="2"/>
</dbReference>